<dbReference type="EMBL" id="BHZC01000001">
    <property type="protein sequence ID" value="GCD39753.1"/>
    <property type="molecule type" value="Genomic_DNA"/>
</dbReference>
<feature type="region of interest" description="Disordered" evidence="1">
    <location>
        <begin position="130"/>
        <end position="178"/>
    </location>
</feature>
<dbReference type="OrthoDB" id="3681656at2"/>
<proteinExistence type="predicted"/>
<evidence type="ECO:0000313" key="2">
    <source>
        <dbReference type="EMBL" id="GCD39753.1"/>
    </source>
</evidence>
<dbReference type="RefSeq" id="WP_125048603.1">
    <property type="nucleotide sequence ID" value="NZ_BHZC01000001.1"/>
</dbReference>
<protein>
    <submittedName>
        <fullName evidence="2">Uncharacterized protein</fullName>
    </submittedName>
</protein>
<name>A0A7U9L3W5_9ACTN</name>
<sequence length="285" mass="29142">MISERSRTAHSESADQLARRALDALRGTGGAAVAAIHVEAAAAETGGDPGVALGAVRILGADVLAPYVLTGQVPPAGDTAAIALSLSALPPDETPPPAPPEGTEETWVMAWIDWGLATVLARLDPANSPVHSAPLPQGPPRCDDAAPRNLPPTTDAADGDRPGGPGTPVQEGTVPGTPAQEGWVSWSVRMGKLASLALPGLDGPVHDAARAGALGLARGATRATLRRDHPTAARITRWLAWLHADGTRLPLDPAPLTENIGLLGGGDRLALDTAIARRLLGLEDI</sequence>
<accession>A0A7U9L3W5</accession>
<dbReference type="AlphaFoldDB" id="A0A7U9L3W5"/>
<organism evidence="2 3">
    <name type="scientific">Streptomyces chrestomyceticus JCM 4735</name>
    <dbReference type="NCBI Taxonomy" id="1306181"/>
    <lineage>
        <taxon>Bacteria</taxon>
        <taxon>Bacillati</taxon>
        <taxon>Actinomycetota</taxon>
        <taxon>Actinomycetes</taxon>
        <taxon>Kitasatosporales</taxon>
        <taxon>Streptomycetaceae</taxon>
        <taxon>Streptomyces</taxon>
    </lineage>
</organism>
<evidence type="ECO:0000313" key="3">
    <source>
        <dbReference type="Proteomes" id="UP000287830"/>
    </source>
</evidence>
<evidence type="ECO:0000256" key="1">
    <source>
        <dbReference type="SAM" id="MobiDB-lite"/>
    </source>
</evidence>
<reference evidence="2 3" key="1">
    <citation type="submission" date="2018-11" db="EMBL/GenBank/DDBJ databases">
        <title>Whole genome sequence of Streptomyces chrestomyceticus NBRC 13444(T).</title>
        <authorList>
            <person name="Komaki H."/>
            <person name="Tamura T."/>
        </authorList>
    </citation>
    <scope>NUCLEOTIDE SEQUENCE [LARGE SCALE GENOMIC DNA]</scope>
    <source>
        <strain evidence="2 3">NBRC 13444</strain>
    </source>
</reference>
<dbReference type="GeneID" id="95626253"/>
<dbReference type="Proteomes" id="UP000287830">
    <property type="component" value="Unassembled WGS sequence"/>
</dbReference>
<gene>
    <name evidence="2" type="ORF">OEIGOIKO_07609</name>
</gene>
<comment type="caution">
    <text evidence="2">The sequence shown here is derived from an EMBL/GenBank/DDBJ whole genome shotgun (WGS) entry which is preliminary data.</text>
</comment>